<dbReference type="WBParaSite" id="PDA_v2.g29369.t1">
    <property type="protein sequence ID" value="PDA_v2.g29369.t1"/>
    <property type="gene ID" value="PDA_v2.g29369"/>
</dbReference>
<dbReference type="AlphaFoldDB" id="A0A914QIG5"/>
<organism evidence="1 2">
    <name type="scientific">Panagrolaimus davidi</name>
    <dbReference type="NCBI Taxonomy" id="227884"/>
    <lineage>
        <taxon>Eukaryota</taxon>
        <taxon>Metazoa</taxon>
        <taxon>Ecdysozoa</taxon>
        <taxon>Nematoda</taxon>
        <taxon>Chromadorea</taxon>
        <taxon>Rhabditida</taxon>
        <taxon>Tylenchina</taxon>
        <taxon>Panagrolaimomorpha</taxon>
        <taxon>Panagrolaimoidea</taxon>
        <taxon>Panagrolaimidae</taxon>
        <taxon>Panagrolaimus</taxon>
    </lineage>
</organism>
<accession>A0A914QIG5</accession>
<proteinExistence type="predicted"/>
<evidence type="ECO:0000313" key="1">
    <source>
        <dbReference type="Proteomes" id="UP000887578"/>
    </source>
</evidence>
<sequence length="114" mass="13439">MAFPTLNEHLSYGKIPLLYLHRREGIHKYYNDDWEELTFIPDWENLDLNGTFVQTTNTKLIDPEIVLLTRIEKKAVIDYYQRKGRDLTLCSSYIVRDNHSGSVFLPQDCQVYSP</sequence>
<dbReference type="Proteomes" id="UP000887578">
    <property type="component" value="Unplaced"/>
</dbReference>
<reference evidence="2" key="1">
    <citation type="submission" date="2022-11" db="UniProtKB">
        <authorList>
            <consortium name="WormBaseParasite"/>
        </authorList>
    </citation>
    <scope>IDENTIFICATION</scope>
</reference>
<evidence type="ECO:0000313" key="2">
    <source>
        <dbReference type="WBParaSite" id="PDA_v2.g29369.t1"/>
    </source>
</evidence>
<name>A0A914QIG5_9BILA</name>
<keyword evidence="1" id="KW-1185">Reference proteome</keyword>
<protein>
    <submittedName>
        <fullName evidence="2">Uncharacterized protein</fullName>
    </submittedName>
</protein>